<reference evidence="2 3" key="1">
    <citation type="journal article" date="2007" name="Virology">
        <title>Shared and species-specific features among ichnovirus genomes.</title>
        <authorList>
            <person name="Tanaka K."/>
            <person name="Lapointe R."/>
            <person name="Barney W.E."/>
            <person name="Makkay A.M."/>
            <person name="Stoltz D."/>
            <person name="Cusson M."/>
            <person name="Webb B.A."/>
        </authorList>
    </citation>
    <scope>NUCLEOTIDE SEQUENCE [LARGE SCALE GENOMIC DNA]</scope>
</reference>
<name>A2Q0G9_9VIRU</name>
<dbReference type="KEGG" id="vg:5076330"/>
<keyword evidence="1" id="KW-0812">Transmembrane</keyword>
<dbReference type="RefSeq" id="YP_001031281.1">
    <property type="nucleotide sequence ID" value="NC_008976.1"/>
</dbReference>
<sequence>MCRQQTANEAYASCSCCICLFLSNIRIFMISVVLFKLSTKCSQQAANEAKISQKRGTRIYRHITYNLTNYKAHYLYVRIRCKRLLAVRVTYEPSDMLLRGQTNAHSIMHIRDCISGPSITITLLRS</sequence>
<keyword evidence="1" id="KW-0472">Membrane</keyword>
<evidence type="ECO:0000313" key="3">
    <source>
        <dbReference type="Proteomes" id="UP000204242"/>
    </source>
</evidence>
<keyword evidence="1" id="KW-1133">Transmembrane helix</keyword>
<evidence type="ECO:0000313" key="2">
    <source>
        <dbReference type="EMBL" id="BAF45684.1"/>
    </source>
</evidence>
<evidence type="ECO:0000256" key="1">
    <source>
        <dbReference type="SAM" id="Phobius"/>
    </source>
</evidence>
<proteinExistence type="predicted"/>
<feature type="transmembrane region" description="Helical" evidence="1">
    <location>
        <begin position="12"/>
        <end position="35"/>
    </location>
</feature>
<dbReference type="GeneID" id="5076330"/>
<dbReference type="Proteomes" id="UP000204242">
    <property type="component" value="Genome"/>
</dbReference>
<protein>
    <submittedName>
        <fullName evidence="2">C6.2</fullName>
    </submittedName>
</protein>
<dbReference type="EMBL" id="AB291184">
    <property type="protein sequence ID" value="BAF45684.1"/>
    <property type="molecule type" value="Genomic_DNA"/>
</dbReference>
<accession>A2Q0G9</accession>
<organism evidence="2 3">
    <name type="scientific">Ichnoviriform fugitivi</name>
    <dbReference type="NCBI Taxonomy" id="265522"/>
    <lineage>
        <taxon>Viruses</taxon>
        <taxon>Viruses incertae sedis</taxon>
        <taxon>Polydnaviriformidae</taxon>
        <taxon>Ichnoviriform</taxon>
    </lineage>
</organism>